<feature type="non-terminal residue" evidence="2">
    <location>
        <position position="1"/>
    </location>
</feature>
<protein>
    <submittedName>
        <fullName evidence="2">Uncharacterized protein</fullName>
    </submittedName>
</protein>
<sequence length="516" mass="56164">FCDEQVSYAEQDLVAIGPDDRPKKRGRPSKKKKSEENEVDNNDMDFVPNKDEKEPVSTDTEAELDDEDISAMNGGAGNLGNPSAMDMKAGVKEKKVKKITAKHQQKQQFSQNPPPPTTTLPPPPPLPLPPPNTSSTGGLMGKFRQIGPIPTPAPPPPAPPLVFKQMMLQPPPMPYRQQIVPKPQDTTTCILCMTIHYGKPCPNMFNGELIRQRLQGLPTLPGVTDADKVILADKLRQLLSQAVEVDRTTHRSSAAAAAASAFNGAASRQPETTASECIICNKYHDGKCPLIDDLDALKRRRDEVNGMSAPNSMRKELLKEIDRHITKASRPLQATLQTIKPTQISRPPQDISESLKFMFGQTPMSNAIPGTASSIPSMCHICQTSPTHPPFLCPMISQPLSLRKRYSEIELDHNISPGKKSELLSTIQVYLSNQVVKERGLGGGGKNLTPFVGTGSTVEQVRGLNGIGQYDMEHSLQQEAQDPVASGLGQQAGEKELDDGAGDVHGNNEHEIIDLT</sequence>
<evidence type="ECO:0000313" key="2">
    <source>
        <dbReference type="EMBL" id="RUS14847.1"/>
    </source>
</evidence>
<feature type="compositionally biased region" description="Basic and acidic residues" evidence="1">
    <location>
        <begin position="506"/>
        <end position="516"/>
    </location>
</feature>
<feature type="compositionally biased region" description="Pro residues" evidence="1">
    <location>
        <begin position="149"/>
        <end position="160"/>
    </location>
</feature>
<feature type="region of interest" description="Disordered" evidence="1">
    <location>
        <begin position="493"/>
        <end position="516"/>
    </location>
</feature>
<dbReference type="AlphaFoldDB" id="A0A433PBF2"/>
<evidence type="ECO:0000256" key="1">
    <source>
        <dbReference type="SAM" id="MobiDB-lite"/>
    </source>
</evidence>
<keyword evidence="3" id="KW-1185">Reference proteome</keyword>
<evidence type="ECO:0000313" key="3">
    <source>
        <dbReference type="Proteomes" id="UP000274822"/>
    </source>
</evidence>
<comment type="caution">
    <text evidence="2">The sequence shown here is derived from an EMBL/GenBank/DDBJ whole genome shotgun (WGS) entry which is preliminary data.</text>
</comment>
<feature type="region of interest" description="Disordered" evidence="1">
    <location>
        <begin position="1"/>
        <end position="160"/>
    </location>
</feature>
<feature type="compositionally biased region" description="Basic residues" evidence="1">
    <location>
        <begin position="94"/>
        <end position="105"/>
    </location>
</feature>
<name>A0A433PBF2_9FUNG</name>
<accession>A0A433PBF2</accession>
<feature type="compositionally biased region" description="Basic residues" evidence="1">
    <location>
        <begin position="23"/>
        <end position="32"/>
    </location>
</feature>
<dbReference type="EMBL" id="RBNJ01026517">
    <property type="protein sequence ID" value="RUS14847.1"/>
    <property type="molecule type" value="Genomic_DNA"/>
</dbReference>
<feature type="compositionally biased region" description="Pro residues" evidence="1">
    <location>
        <begin position="112"/>
        <end position="132"/>
    </location>
</feature>
<reference evidence="2 3" key="1">
    <citation type="journal article" date="2018" name="New Phytol.">
        <title>Phylogenomics of Endogonaceae and evolution of mycorrhizas within Mucoromycota.</title>
        <authorList>
            <person name="Chang Y."/>
            <person name="Desiro A."/>
            <person name="Na H."/>
            <person name="Sandor L."/>
            <person name="Lipzen A."/>
            <person name="Clum A."/>
            <person name="Barry K."/>
            <person name="Grigoriev I.V."/>
            <person name="Martin F.M."/>
            <person name="Stajich J.E."/>
            <person name="Smith M.E."/>
            <person name="Bonito G."/>
            <person name="Spatafora J.W."/>
        </authorList>
    </citation>
    <scope>NUCLEOTIDE SEQUENCE [LARGE SCALE GENOMIC DNA]</scope>
    <source>
        <strain evidence="2 3">AD002</strain>
    </source>
</reference>
<dbReference type="Proteomes" id="UP000274822">
    <property type="component" value="Unassembled WGS sequence"/>
</dbReference>
<organism evidence="2 3">
    <name type="scientific">Jimgerdemannia flammicorona</name>
    <dbReference type="NCBI Taxonomy" id="994334"/>
    <lineage>
        <taxon>Eukaryota</taxon>
        <taxon>Fungi</taxon>
        <taxon>Fungi incertae sedis</taxon>
        <taxon>Mucoromycota</taxon>
        <taxon>Mucoromycotina</taxon>
        <taxon>Endogonomycetes</taxon>
        <taxon>Endogonales</taxon>
        <taxon>Endogonaceae</taxon>
        <taxon>Jimgerdemannia</taxon>
    </lineage>
</organism>
<proteinExistence type="predicted"/>
<feature type="compositionally biased region" description="Acidic residues" evidence="1">
    <location>
        <begin position="60"/>
        <end position="69"/>
    </location>
</feature>
<gene>
    <name evidence="2" type="ORF">BC938DRAFT_477179</name>
</gene>